<dbReference type="InterPro" id="IPR010982">
    <property type="entry name" value="Lambda_DNA-bd_dom_sf"/>
</dbReference>
<dbReference type="Gene3D" id="1.10.260.40">
    <property type="entry name" value="lambda repressor-like DNA-binding domains"/>
    <property type="match status" value="1"/>
</dbReference>
<evidence type="ECO:0000259" key="1">
    <source>
        <dbReference type="PROSITE" id="PS50943"/>
    </source>
</evidence>
<protein>
    <submittedName>
        <fullName evidence="2">Helix-turn-helix domain-containing protein</fullName>
    </submittedName>
</protein>
<comment type="caution">
    <text evidence="2">The sequence shown here is derived from an EMBL/GenBank/DDBJ whole genome shotgun (WGS) entry which is preliminary data.</text>
</comment>
<dbReference type="CDD" id="cd00093">
    <property type="entry name" value="HTH_XRE"/>
    <property type="match status" value="1"/>
</dbReference>
<organism evidence="2 3">
    <name type="scientific">Noviherbaspirillum galbum</name>
    <dbReference type="NCBI Taxonomy" id="2709383"/>
    <lineage>
        <taxon>Bacteria</taxon>
        <taxon>Pseudomonadati</taxon>
        <taxon>Pseudomonadota</taxon>
        <taxon>Betaproteobacteria</taxon>
        <taxon>Burkholderiales</taxon>
        <taxon>Oxalobacteraceae</taxon>
        <taxon>Noviherbaspirillum</taxon>
    </lineage>
</organism>
<dbReference type="AlphaFoldDB" id="A0A6B3SM90"/>
<proteinExistence type="predicted"/>
<evidence type="ECO:0000313" key="3">
    <source>
        <dbReference type="Proteomes" id="UP000482155"/>
    </source>
</evidence>
<accession>A0A6B3SM90</accession>
<dbReference type="GO" id="GO:0003677">
    <property type="term" value="F:DNA binding"/>
    <property type="evidence" value="ECO:0007669"/>
    <property type="project" value="InterPro"/>
</dbReference>
<dbReference type="EMBL" id="JAAIVB010000003">
    <property type="protein sequence ID" value="NEX59482.1"/>
    <property type="molecule type" value="Genomic_DNA"/>
</dbReference>
<reference evidence="2 3" key="1">
    <citation type="submission" date="2020-02" db="EMBL/GenBank/DDBJ databases">
        <authorList>
            <person name="Kim M.K."/>
        </authorList>
    </citation>
    <scope>NUCLEOTIDE SEQUENCE [LARGE SCALE GENOMIC DNA]</scope>
    <source>
        <strain evidence="2 3">17J57-3</strain>
    </source>
</reference>
<name>A0A6B3SM90_9BURK</name>
<feature type="domain" description="HTH cro/C1-type" evidence="1">
    <location>
        <begin position="42"/>
        <end position="77"/>
    </location>
</feature>
<sequence length="123" mass="13820">MSNRLERQAFSGRLVAALKFRGHQCFPTGVMRLYNGVQKGDGVTVAAVRKWLVGESVPTQEKIQSLAAVLDVSPEWLRFGTGPMISSDSPGRLNEEELELLQNYRKLASHHRVALLNYLRRAQ</sequence>
<keyword evidence="3" id="KW-1185">Reference proteome</keyword>
<gene>
    <name evidence="2" type="ORF">G3574_00180</name>
</gene>
<dbReference type="RefSeq" id="WP_163959675.1">
    <property type="nucleotide sequence ID" value="NZ_JAAIVB010000003.1"/>
</dbReference>
<dbReference type="Pfam" id="PF01381">
    <property type="entry name" value="HTH_3"/>
    <property type="match status" value="1"/>
</dbReference>
<dbReference type="SUPFAM" id="SSF47413">
    <property type="entry name" value="lambda repressor-like DNA-binding domains"/>
    <property type="match status" value="1"/>
</dbReference>
<evidence type="ECO:0000313" key="2">
    <source>
        <dbReference type="EMBL" id="NEX59482.1"/>
    </source>
</evidence>
<dbReference type="InterPro" id="IPR001387">
    <property type="entry name" value="Cro/C1-type_HTH"/>
</dbReference>
<dbReference type="Proteomes" id="UP000482155">
    <property type="component" value="Unassembled WGS sequence"/>
</dbReference>
<dbReference type="PROSITE" id="PS50943">
    <property type="entry name" value="HTH_CROC1"/>
    <property type="match status" value="1"/>
</dbReference>